<dbReference type="CDD" id="cd00090">
    <property type="entry name" value="HTH_ARSR"/>
    <property type="match status" value="1"/>
</dbReference>
<dbReference type="EMBL" id="CP013023">
    <property type="protein sequence ID" value="ANF96340.1"/>
    <property type="molecule type" value="Genomic_DNA"/>
</dbReference>
<dbReference type="SUPFAM" id="SSF46785">
    <property type="entry name" value="Winged helix' DNA-binding domain"/>
    <property type="match status" value="1"/>
</dbReference>
<dbReference type="InterPro" id="IPR050313">
    <property type="entry name" value="Carb_Metab_HTH_regulators"/>
</dbReference>
<protein>
    <submittedName>
        <fullName evidence="3">Transcriptional regulator</fullName>
    </submittedName>
</protein>
<dbReference type="AlphaFoldDB" id="A0A172ZGT0"/>
<keyword evidence="1" id="KW-0238">DNA-binding</keyword>
<organism evidence="3 4">
    <name type="scientific">Paenibacillus bovis</name>
    <dbReference type="NCBI Taxonomy" id="1616788"/>
    <lineage>
        <taxon>Bacteria</taxon>
        <taxon>Bacillati</taxon>
        <taxon>Bacillota</taxon>
        <taxon>Bacilli</taxon>
        <taxon>Bacillales</taxon>
        <taxon>Paenibacillaceae</taxon>
        <taxon>Paenibacillus</taxon>
    </lineage>
</organism>
<keyword evidence="4" id="KW-1185">Reference proteome</keyword>
<dbReference type="STRING" id="1616788.AR543_10220"/>
<sequence length="204" mass="23596">MKSNQEPSTRRTIMMILKTRGPASVSDLAGELNITEMAVRRHIQGLEQEGLLLAETVKIPTGRPYLRFRLSERAEEHFPHNYHQLALDLLDELDEEDIARVFEGRKRKLLNRYQPLMEQQTLGERVATLTDIQQNSGYMASYEQNRPDEFTIYEFNCPINRVADQYNVACHCEQELFETLLGAKVTRTECIAKGGQCCVYRIQK</sequence>
<dbReference type="PANTHER" id="PTHR30363">
    <property type="entry name" value="HTH-TYPE TRANSCRIPTIONAL REGULATOR SRLR-RELATED"/>
    <property type="match status" value="1"/>
</dbReference>
<dbReference type="GO" id="GO:0003677">
    <property type="term" value="F:DNA binding"/>
    <property type="evidence" value="ECO:0007669"/>
    <property type="project" value="UniProtKB-KW"/>
</dbReference>
<accession>A0A172ZGT0</accession>
<dbReference type="InterPro" id="IPR036390">
    <property type="entry name" value="WH_DNA-bd_sf"/>
</dbReference>
<dbReference type="InterPro" id="IPR011991">
    <property type="entry name" value="ArsR-like_HTH"/>
</dbReference>
<evidence type="ECO:0000313" key="4">
    <source>
        <dbReference type="Proteomes" id="UP000078148"/>
    </source>
</evidence>
<dbReference type="Pfam" id="PF08279">
    <property type="entry name" value="HTH_11"/>
    <property type="match status" value="1"/>
</dbReference>
<dbReference type="OrthoDB" id="155998at2"/>
<dbReference type="KEGG" id="pbv:AR543_10220"/>
<feature type="domain" description="Helix-turn-helix type 11" evidence="2">
    <location>
        <begin position="10"/>
        <end position="51"/>
    </location>
</feature>
<dbReference type="InterPro" id="IPR013196">
    <property type="entry name" value="HTH_11"/>
</dbReference>
<proteinExistence type="predicted"/>
<dbReference type="Gene3D" id="1.10.10.10">
    <property type="entry name" value="Winged helix-like DNA-binding domain superfamily/Winged helix DNA-binding domain"/>
    <property type="match status" value="1"/>
</dbReference>
<evidence type="ECO:0000313" key="3">
    <source>
        <dbReference type="EMBL" id="ANF96340.1"/>
    </source>
</evidence>
<dbReference type="PANTHER" id="PTHR30363:SF28">
    <property type="entry name" value="TRANSCRIPTIONAL REGULATORY PROTEIN-RELATED"/>
    <property type="match status" value="1"/>
</dbReference>
<gene>
    <name evidence="3" type="ORF">AR543_10220</name>
</gene>
<dbReference type="Proteomes" id="UP000078148">
    <property type="component" value="Chromosome"/>
</dbReference>
<evidence type="ECO:0000259" key="2">
    <source>
        <dbReference type="Pfam" id="PF08279"/>
    </source>
</evidence>
<name>A0A172ZGT0_9BACL</name>
<reference evidence="3 4" key="2">
    <citation type="journal article" date="2016" name="Int. J. Syst. Evol. Microbiol.">
        <title>Paenibacillus bovis sp. nov., isolated from raw yak (Bos grunniens) milk.</title>
        <authorList>
            <person name="Gao C."/>
            <person name="Han J."/>
            <person name="Liu Z."/>
            <person name="Xu X."/>
            <person name="Hang F."/>
            <person name="Wu Z."/>
        </authorList>
    </citation>
    <scope>NUCLEOTIDE SEQUENCE [LARGE SCALE GENOMIC DNA]</scope>
    <source>
        <strain evidence="3 4">BD3526</strain>
    </source>
</reference>
<reference evidence="4" key="1">
    <citation type="submission" date="2015-10" db="EMBL/GenBank/DDBJ databases">
        <title>Genome of Paenibacillus bovis sp. nov.</title>
        <authorList>
            <person name="Wu Z."/>
            <person name="Gao C."/>
            <person name="Liu Z."/>
            <person name="Zheng H."/>
        </authorList>
    </citation>
    <scope>NUCLEOTIDE SEQUENCE [LARGE SCALE GENOMIC DNA]</scope>
    <source>
        <strain evidence="4">BD3526</strain>
    </source>
</reference>
<evidence type="ECO:0000256" key="1">
    <source>
        <dbReference type="ARBA" id="ARBA00023125"/>
    </source>
</evidence>
<dbReference type="InterPro" id="IPR036388">
    <property type="entry name" value="WH-like_DNA-bd_sf"/>
</dbReference>
<dbReference type="RefSeq" id="WP_060534117.1">
    <property type="nucleotide sequence ID" value="NZ_CP013023.1"/>
</dbReference>